<keyword evidence="2" id="KW-0547">Nucleotide-binding</keyword>
<dbReference type="InterPro" id="IPR017871">
    <property type="entry name" value="ABC_transporter-like_CS"/>
</dbReference>
<sequence length="328" mass="37354">MALIEVDDLRKSFRVAVRRDGRFAALRTLIGREYRTVDAVAGLSFSVESGEMVGYIGPNGAGKSTTIKMLTGILVPTSGRLEVAGRVPHRQRIEHVRHIGVVFGQRTQLWWDLPTIESFELLRHIYRIPEPRWRENLAAFTKLLDLAPFIDTPVRQLSLGQRMRADLVAALLHEPDILFLDEPTIGLDVVTKERIRQFMKEVNQQRGVTVILTTHDLDDISRVCPRVVLIDQGRVVYDGALETLRQRYGRQRTLVVDLDDDVEDVRAMHAEVVRREGARVWLQFDRDATTAASLIAEISARYRIRDLTVEEPEIEAIVRDIYQAGGTR</sequence>
<accession>A0A6J4I9U9</accession>
<protein>
    <submittedName>
        <fullName evidence="5">Efflux ABC transporter, ATP-binding protein</fullName>
    </submittedName>
</protein>
<name>A0A6J4I9U9_9CHLR</name>
<proteinExistence type="predicted"/>
<dbReference type="InterPro" id="IPR050763">
    <property type="entry name" value="ABC_transporter_ATP-binding"/>
</dbReference>
<organism evidence="5">
    <name type="scientific">uncultured Chloroflexia bacterium</name>
    <dbReference type="NCBI Taxonomy" id="1672391"/>
    <lineage>
        <taxon>Bacteria</taxon>
        <taxon>Bacillati</taxon>
        <taxon>Chloroflexota</taxon>
        <taxon>Chloroflexia</taxon>
        <taxon>environmental samples</taxon>
    </lineage>
</organism>
<dbReference type="PROSITE" id="PS00211">
    <property type="entry name" value="ABC_TRANSPORTER_1"/>
    <property type="match status" value="1"/>
</dbReference>
<feature type="domain" description="ABC transporter" evidence="4">
    <location>
        <begin position="4"/>
        <end position="257"/>
    </location>
</feature>
<dbReference type="GO" id="GO:0016887">
    <property type="term" value="F:ATP hydrolysis activity"/>
    <property type="evidence" value="ECO:0007669"/>
    <property type="project" value="InterPro"/>
</dbReference>
<gene>
    <name evidence="5" type="ORF">AVDCRST_MAG26-1672</name>
</gene>
<evidence type="ECO:0000259" key="4">
    <source>
        <dbReference type="PROSITE" id="PS50893"/>
    </source>
</evidence>
<dbReference type="AlphaFoldDB" id="A0A6J4I9U9"/>
<evidence type="ECO:0000256" key="1">
    <source>
        <dbReference type="ARBA" id="ARBA00022448"/>
    </source>
</evidence>
<dbReference type="GO" id="GO:0005524">
    <property type="term" value="F:ATP binding"/>
    <property type="evidence" value="ECO:0007669"/>
    <property type="project" value="UniProtKB-KW"/>
</dbReference>
<dbReference type="PANTHER" id="PTHR42711">
    <property type="entry name" value="ABC TRANSPORTER ATP-BINDING PROTEIN"/>
    <property type="match status" value="1"/>
</dbReference>
<dbReference type="Gene3D" id="3.40.50.300">
    <property type="entry name" value="P-loop containing nucleotide triphosphate hydrolases"/>
    <property type="match status" value="1"/>
</dbReference>
<evidence type="ECO:0000256" key="2">
    <source>
        <dbReference type="ARBA" id="ARBA00022741"/>
    </source>
</evidence>
<dbReference type="SMART" id="SM00382">
    <property type="entry name" value="AAA"/>
    <property type="match status" value="1"/>
</dbReference>
<dbReference type="PANTHER" id="PTHR42711:SF1">
    <property type="entry name" value="ABC-TRANSPORT PROTEIN, ATP-BINDING COMPONENT"/>
    <property type="match status" value="1"/>
</dbReference>
<dbReference type="InterPro" id="IPR003439">
    <property type="entry name" value="ABC_transporter-like_ATP-bd"/>
</dbReference>
<reference evidence="5" key="1">
    <citation type="submission" date="2020-02" db="EMBL/GenBank/DDBJ databases">
        <authorList>
            <person name="Meier V. D."/>
        </authorList>
    </citation>
    <scope>NUCLEOTIDE SEQUENCE</scope>
    <source>
        <strain evidence="5">AVDCRST_MAG26</strain>
    </source>
</reference>
<dbReference type="EMBL" id="CADCTK010000383">
    <property type="protein sequence ID" value="CAA9246127.1"/>
    <property type="molecule type" value="Genomic_DNA"/>
</dbReference>
<dbReference type="PROSITE" id="PS50893">
    <property type="entry name" value="ABC_TRANSPORTER_2"/>
    <property type="match status" value="1"/>
</dbReference>
<evidence type="ECO:0000313" key="5">
    <source>
        <dbReference type="EMBL" id="CAA9246127.1"/>
    </source>
</evidence>
<keyword evidence="1" id="KW-0813">Transport</keyword>
<dbReference type="InterPro" id="IPR003593">
    <property type="entry name" value="AAA+_ATPase"/>
</dbReference>
<evidence type="ECO:0000256" key="3">
    <source>
        <dbReference type="ARBA" id="ARBA00022840"/>
    </source>
</evidence>
<keyword evidence="3 5" id="KW-0067">ATP-binding</keyword>
<dbReference type="Pfam" id="PF00005">
    <property type="entry name" value="ABC_tran"/>
    <property type="match status" value="1"/>
</dbReference>
<dbReference type="SUPFAM" id="SSF52540">
    <property type="entry name" value="P-loop containing nucleoside triphosphate hydrolases"/>
    <property type="match status" value="1"/>
</dbReference>
<dbReference type="InterPro" id="IPR027417">
    <property type="entry name" value="P-loop_NTPase"/>
</dbReference>